<evidence type="ECO:0000313" key="2">
    <source>
        <dbReference type="Proteomes" id="UP000008177"/>
    </source>
</evidence>
<sequence length="151" mass="17016">MAPRFMNSVHIYGRILKPTYARICKKYPAPGCELSILSIPLSRTVYPMETQDAPHLSDCDVSSAIPKCVYLPFSLQVLETQLIPTFIAADTQYVISAEGFHKLVARFFTSHRPAEPQLAKLALHTSRHTNLRHYTVTRVQEASNLGIYVVQ</sequence>
<accession>G2Y081</accession>
<dbReference type="Proteomes" id="UP000008177">
    <property type="component" value="Unplaced contigs"/>
</dbReference>
<reference evidence="2" key="1">
    <citation type="journal article" date="2011" name="PLoS Genet.">
        <title>Genomic analysis of the necrotrophic fungal pathogens Sclerotinia sclerotiorum and Botrytis cinerea.</title>
        <authorList>
            <person name="Amselem J."/>
            <person name="Cuomo C.A."/>
            <person name="van Kan J.A."/>
            <person name="Viaud M."/>
            <person name="Benito E.P."/>
            <person name="Couloux A."/>
            <person name="Coutinho P.M."/>
            <person name="de Vries R.P."/>
            <person name="Dyer P.S."/>
            <person name="Fillinger S."/>
            <person name="Fournier E."/>
            <person name="Gout L."/>
            <person name="Hahn M."/>
            <person name="Kohn L."/>
            <person name="Lapalu N."/>
            <person name="Plummer K.M."/>
            <person name="Pradier J.M."/>
            <person name="Quevillon E."/>
            <person name="Sharon A."/>
            <person name="Simon A."/>
            <person name="ten Have A."/>
            <person name="Tudzynski B."/>
            <person name="Tudzynski P."/>
            <person name="Wincker P."/>
            <person name="Andrew M."/>
            <person name="Anthouard V."/>
            <person name="Beever R.E."/>
            <person name="Beffa R."/>
            <person name="Benoit I."/>
            <person name="Bouzid O."/>
            <person name="Brault B."/>
            <person name="Chen Z."/>
            <person name="Choquer M."/>
            <person name="Collemare J."/>
            <person name="Cotton P."/>
            <person name="Danchin E.G."/>
            <person name="Da Silva C."/>
            <person name="Gautier A."/>
            <person name="Giraud C."/>
            <person name="Giraud T."/>
            <person name="Gonzalez C."/>
            <person name="Grossetete S."/>
            <person name="Guldener U."/>
            <person name="Henrissat B."/>
            <person name="Howlett B.J."/>
            <person name="Kodira C."/>
            <person name="Kretschmer M."/>
            <person name="Lappartient A."/>
            <person name="Leroch M."/>
            <person name="Levis C."/>
            <person name="Mauceli E."/>
            <person name="Neuveglise C."/>
            <person name="Oeser B."/>
            <person name="Pearson M."/>
            <person name="Poulain J."/>
            <person name="Poussereau N."/>
            <person name="Quesneville H."/>
            <person name="Rascle C."/>
            <person name="Schumacher J."/>
            <person name="Segurens B."/>
            <person name="Sexton A."/>
            <person name="Silva E."/>
            <person name="Sirven C."/>
            <person name="Soanes D.M."/>
            <person name="Talbot N.J."/>
            <person name="Templeton M."/>
            <person name="Yandava C."/>
            <person name="Yarden O."/>
            <person name="Zeng Q."/>
            <person name="Rollins J.A."/>
            <person name="Lebrun M.H."/>
            <person name="Dickman M."/>
        </authorList>
    </citation>
    <scope>NUCLEOTIDE SEQUENCE [LARGE SCALE GENOMIC DNA]</scope>
    <source>
        <strain evidence="2">T4</strain>
    </source>
</reference>
<protein>
    <submittedName>
        <fullName evidence="1">Uncharacterized protein</fullName>
    </submittedName>
</protein>
<proteinExistence type="predicted"/>
<dbReference type="HOGENOM" id="CLU_1731185_0_0_1"/>
<organism evidence="1 2">
    <name type="scientific">Botryotinia fuckeliana (strain T4)</name>
    <name type="common">Noble rot fungus</name>
    <name type="synonym">Botrytis cinerea</name>
    <dbReference type="NCBI Taxonomy" id="999810"/>
    <lineage>
        <taxon>Eukaryota</taxon>
        <taxon>Fungi</taxon>
        <taxon>Dikarya</taxon>
        <taxon>Ascomycota</taxon>
        <taxon>Pezizomycotina</taxon>
        <taxon>Leotiomycetes</taxon>
        <taxon>Helotiales</taxon>
        <taxon>Sclerotiniaceae</taxon>
        <taxon>Botrytis</taxon>
    </lineage>
</organism>
<evidence type="ECO:0000313" key="1">
    <source>
        <dbReference type="EMBL" id="CCD46396.1"/>
    </source>
</evidence>
<dbReference type="AlphaFoldDB" id="G2Y081"/>
<dbReference type="EMBL" id="FQ790281">
    <property type="protein sequence ID" value="CCD46396.1"/>
    <property type="molecule type" value="Genomic_DNA"/>
</dbReference>
<gene>
    <name evidence="1" type="ORF">BofuT4_P119460.1</name>
</gene>
<name>G2Y081_BOTF4</name>
<dbReference type="InParanoid" id="G2Y081"/>